<organism evidence="2 3">
    <name type="scientific">Maricaulis salignorans</name>
    <dbReference type="NCBI Taxonomy" id="144026"/>
    <lineage>
        <taxon>Bacteria</taxon>
        <taxon>Pseudomonadati</taxon>
        <taxon>Pseudomonadota</taxon>
        <taxon>Alphaproteobacteria</taxon>
        <taxon>Maricaulales</taxon>
        <taxon>Maricaulaceae</taxon>
        <taxon>Maricaulis</taxon>
    </lineage>
</organism>
<accession>A0A1G9LYB3</accession>
<sequence>MSMSKLGRAALSGAAGLIVGVCAVAPAHAEGQFLVNARLRTELVDQAGLANDATAITLRTRLGYESGDLSGFTFLIEGEHVLHLVDDFNDTINGRPGYPVVADPEAAELNRVQLAFTGFEDTRLTLGRQRIILGDARYVGNVGFRQNEQTFDAFVASTTAIENLNLTYAYLDRAHRIFGDDHPAGELDLDAHAITAAVTAPLGTVTAFAILADVQDAAALSSATYGLNWSGSVAREGQATFGYKLEYAVQSDYGNAPASFDLNMFRAEASLSQNGLSGAIGIESLEGNGVRGFSTPLATLHGYQGWADVFLTTPANGIRDVYGRAGYAFPNPPLGSAMRAMVVYHDFETENGSLDLGSEFDAVLSSQLSEHVGLEFKAAFYDGGDSAIADRTKLWFAITYSR</sequence>
<dbReference type="Gene3D" id="2.40.160.10">
    <property type="entry name" value="Porin"/>
    <property type="match status" value="1"/>
</dbReference>
<keyword evidence="3" id="KW-1185">Reference proteome</keyword>
<dbReference type="STRING" id="144026.SAMN04488568_101239"/>
<dbReference type="InterPro" id="IPR023614">
    <property type="entry name" value="Porin_dom_sf"/>
</dbReference>
<dbReference type="Proteomes" id="UP000199759">
    <property type="component" value="Unassembled WGS sequence"/>
</dbReference>
<evidence type="ECO:0000313" key="3">
    <source>
        <dbReference type="Proteomes" id="UP000199759"/>
    </source>
</evidence>
<dbReference type="EMBL" id="FNHG01000001">
    <property type="protein sequence ID" value="SDL66415.1"/>
    <property type="molecule type" value="Genomic_DNA"/>
</dbReference>
<proteinExistence type="predicted"/>
<dbReference type="OrthoDB" id="9767539at2"/>
<evidence type="ECO:0000256" key="1">
    <source>
        <dbReference type="SAM" id="SignalP"/>
    </source>
</evidence>
<name>A0A1G9LYB3_9PROT</name>
<gene>
    <name evidence="2" type="ORF">SAMN04488568_101239</name>
</gene>
<dbReference type="RefSeq" id="WP_143023989.1">
    <property type="nucleotide sequence ID" value="NZ_FNHG01000001.1"/>
</dbReference>
<evidence type="ECO:0008006" key="4">
    <source>
        <dbReference type="Google" id="ProtNLM"/>
    </source>
</evidence>
<feature type="chain" id="PRO_5011672960" description="Alginate export" evidence="1">
    <location>
        <begin position="30"/>
        <end position="402"/>
    </location>
</feature>
<keyword evidence="1" id="KW-0732">Signal</keyword>
<reference evidence="2 3" key="1">
    <citation type="submission" date="2016-10" db="EMBL/GenBank/DDBJ databases">
        <authorList>
            <person name="de Groot N.N."/>
        </authorList>
    </citation>
    <scope>NUCLEOTIDE SEQUENCE [LARGE SCALE GENOMIC DNA]</scope>
    <source>
        <strain evidence="2 3">DSM 16077</strain>
    </source>
</reference>
<protein>
    <recommendedName>
        <fullName evidence="4">Alginate export</fullName>
    </recommendedName>
</protein>
<feature type="signal peptide" evidence="1">
    <location>
        <begin position="1"/>
        <end position="29"/>
    </location>
</feature>
<dbReference type="AlphaFoldDB" id="A0A1G9LYB3"/>
<evidence type="ECO:0000313" key="2">
    <source>
        <dbReference type="EMBL" id="SDL66415.1"/>
    </source>
</evidence>